<gene>
    <name evidence="5" type="ORF">UY92_C0015G0021</name>
</gene>
<keyword evidence="2" id="KW-0547">Nucleotide-binding</keyword>
<evidence type="ECO:0000313" key="6">
    <source>
        <dbReference type="Proteomes" id="UP000033870"/>
    </source>
</evidence>
<accession>A0A0G2B875</accession>
<dbReference type="GO" id="GO:0008986">
    <property type="term" value="F:pyruvate, water dikinase activity"/>
    <property type="evidence" value="ECO:0007669"/>
    <property type="project" value="InterPro"/>
</dbReference>
<dbReference type="PANTHER" id="PTHR43030">
    <property type="entry name" value="PHOSPHOENOLPYRUVATE SYNTHASE"/>
    <property type="match status" value="1"/>
</dbReference>
<protein>
    <submittedName>
        <fullName evidence="5">Phosphoenolpyruvate synthase</fullName>
    </submittedName>
</protein>
<dbReference type="AlphaFoldDB" id="A0A0G2B875"/>
<comment type="similarity">
    <text evidence="1">Belongs to the PEP-utilizing enzyme family.</text>
</comment>
<dbReference type="PANTHER" id="PTHR43030:SF1">
    <property type="entry name" value="PHOSPHOENOLPYRUVATE SYNTHASE"/>
    <property type="match status" value="1"/>
</dbReference>
<evidence type="ECO:0000256" key="2">
    <source>
        <dbReference type="ARBA" id="ARBA00022741"/>
    </source>
</evidence>
<dbReference type="PATRIC" id="fig|1619044.3.peg.1137"/>
<dbReference type="Gene3D" id="3.50.30.10">
    <property type="entry name" value="Phosphohistidine domain"/>
    <property type="match status" value="1"/>
</dbReference>
<evidence type="ECO:0000256" key="1">
    <source>
        <dbReference type="ARBA" id="ARBA00007837"/>
    </source>
</evidence>
<sequence>MNPRDYERHPREYTFLGFTSVVEALVGDVLRAAYGGAFSELISIMKDGVFYHLQAVGDRERVSRLFLEKVKNDQVDLEGLYRDFDPRVKKYEELIYQEVGSFSFETFTLFYRWYQELFPVAFTGMDSADFVDALLPEQRPGYIDWATKVRRRGELIYKDGEMKFIPRYTGWLAEKLPGYTPEELKFLLGRELNAYITAGSALPSAAELRERQRAFYVRQFSPGSLEHAAGDEALKIIEENNFLANPRDSLGDLTELKGQTAYPGLVTGRVRIIRTRQDMAAFVEGEIIVSPMTEPSYLPIMKRAAAFVTNEGGLLCHAAIVARELKKPCIVGTRIATAVLKDGDRVEVDAVSGIVRKLV</sequence>
<dbReference type="GO" id="GO:0005524">
    <property type="term" value="F:ATP binding"/>
    <property type="evidence" value="ECO:0007669"/>
    <property type="project" value="UniProtKB-KW"/>
</dbReference>
<keyword evidence="5" id="KW-0670">Pyruvate</keyword>
<dbReference type="InterPro" id="IPR006319">
    <property type="entry name" value="PEP_synth"/>
</dbReference>
<proteinExistence type="inferred from homology"/>
<dbReference type="InterPro" id="IPR036637">
    <property type="entry name" value="Phosphohistidine_dom_sf"/>
</dbReference>
<evidence type="ECO:0000256" key="3">
    <source>
        <dbReference type="ARBA" id="ARBA00022840"/>
    </source>
</evidence>
<feature type="domain" description="PEP-utilising enzyme mobile" evidence="4">
    <location>
        <begin position="284"/>
        <end position="353"/>
    </location>
</feature>
<evidence type="ECO:0000259" key="4">
    <source>
        <dbReference type="Pfam" id="PF00391"/>
    </source>
</evidence>
<organism evidence="5 6">
    <name type="scientific">Candidatus Magasanikbacteria bacterium GW2011_GWA2_56_11</name>
    <dbReference type="NCBI Taxonomy" id="1619044"/>
    <lineage>
        <taxon>Bacteria</taxon>
        <taxon>Candidatus Magasanikiibacteriota</taxon>
    </lineage>
</organism>
<dbReference type="InterPro" id="IPR008279">
    <property type="entry name" value="PEP-util_enz_mobile_dom"/>
</dbReference>
<keyword evidence="3" id="KW-0067">ATP-binding</keyword>
<dbReference type="Proteomes" id="UP000033870">
    <property type="component" value="Unassembled WGS sequence"/>
</dbReference>
<dbReference type="STRING" id="1619044.UY92_C0015G0021"/>
<evidence type="ECO:0000313" key="5">
    <source>
        <dbReference type="EMBL" id="KKW41609.1"/>
    </source>
</evidence>
<reference evidence="5 6" key="1">
    <citation type="journal article" date="2015" name="Nature">
        <title>rRNA introns, odd ribosomes, and small enigmatic genomes across a large radiation of phyla.</title>
        <authorList>
            <person name="Brown C.T."/>
            <person name="Hug L.A."/>
            <person name="Thomas B.C."/>
            <person name="Sharon I."/>
            <person name="Castelle C.J."/>
            <person name="Singh A."/>
            <person name="Wilkins M.J."/>
            <person name="Williams K.H."/>
            <person name="Banfield J.F."/>
        </authorList>
    </citation>
    <scope>NUCLEOTIDE SEQUENCE [LARGE SCALE GENOMIC DNA]</scope>
</reference>
<dbReference type="Pfam" id="PF00391">
    <property type="entry name" value="PEP-utilizers"/>
    <property type="match status" value="1"/>
</dbReference>
<dbReference type="EMBL" id="LCRX01000015">
    <property type="protein sequence ID" value="KKW41609.1"/>
    <property type="molecule type" value="Genomic_DNA"/>
</dbReference>
<comment type="caution">
    <text evidence="5">The sequence shown here is derived from an EMBL/GenBank/DDBJ whole genome shotgun (WGS) entry which is preliminary data.</text>
</comment>
<dbReference type="SUPFAM" id="SSF52009">
    <property type="entry name" value="Phosphohistidine domain"/>
    <property type="match status" value="1"/>
</dbReference>
<name>A0A0G2B875_9BACT</name>